<proteinExistence type="predicted"/>
<gene>
    <name evidence="1" type="ORF">BRAPAZ1V2_A10P30370.2</name>
</gene>
<dbReference type="Gramene" id="A10p30370.2_BraZ1">
    <property type="protein sequence ID" value="A10p30370.2_BraZ1.CDS"/>
    <property type="gene ID" value="A10g30370.2_BraZ1"/>
</dbReference>
<protein>
    <submittedName>
        <fullName evidence="1">Uncharacterized protein</fullName>
    </submittedName>
</protein>
<reference evidence="1 2" key="1">
    <citation type="submission" date="2021-07" db="EMBL/GenBank/DDBJ databases">
        <authorList>
            <consortium name="Genoscope - CEA"/>
            <person name="William W."/>
        </authorList>
    </citation>
    <scope>NUCLEOTIDE SEQUENCE [LARGE SCALE GENOMIC DNA]</scope>
</reference>
<dbReference type="EMBL" id="LS974626">
    <property type="protein sequence ID" value="CAG7911791.1"/>
    <property type="molecule type" value="Genomic_DNA"/>
</dbReference>
<evidence type="ECO:0000313" key="2">
    <source>
        <dbReference type="Proteomes" id="UP000694005"/>
    </source>
</evidence>
<dbReference type="AlphaFoldDB" id="A0A8D9I555"/>
<dbReference type="Proteomes" id="UP000694005">
    <property type="component" value="Chromosome A10"/>
</dbReference>
<accession>A0A8D9I555</accession>
<name>A0A8D9I555_BRACM</name>
<feature type="non-terminal residue" evidence="1">
    <location>
        <position position="46"/>
    </location>
</feature>
<evidence type="ECO:0000313" key="1">
    <source>
        <dbReference type="EMBL" id="CAG7911791.1"/>
    </source>
</evidence>
<sequence length="46" mass="5158">RIVSTKKQNNLSLTCPFLLPKEKKMAISNRILIIRSLMVCTTLALG</sequence>
<organism evidence="1 2">
    <name type="scientific">Brassica campestris</name>
    <name type="common">Field mustard</name>
    <dbReference type="NCBI Taxonomy" id="3711"/>
    <lineage>
        <taxon>Eukaryota</taxon>
        <taxon>Viridiplantae</taxon>
        <taxon>Streptophyta</taxon>
        <taxon>Embryophyta</taxon>
        <taxon>Tracheophyta</taxon>
        <taxon>Spermatophyta</taxon>
        <taxon>Magnoliopsida</taxon>
        <taxon>eudicotyledons</taxon>
        <taxon>Gunneridae</taxon>
        <taxon>Pentapetalae</taxon>
        <taxon>rosids</taxon>
        <taxon>malvids</taxon>
        <taxon>Brassicales</taxon>
        <taxon>Brassicaceae</taxon>
        <taxon>Brassiceae</taxon>
        <taxon>Brassica</taxon>
    </lineage>
</organism>